<dbReference type="AlphaFoldDB" id="A0A380CV59"/>
<evidence type="ECO:0000313" key="2">
    <source>
        <dbReference type="Proteomes" id="UP000254893"/>
    </source>
</evidence>
<reference evidence="1 2" key="1">
    <citation type="submission" date="2018-06" db="EMBL/GenBank/DDBJ databases">
        <authorList>
            <consortium name="Pathogen Informatics"/>
            <person name="Doyle S."/>
        </authorList>
    </citation>
    <scope>NUCLEOTIDE SEQUENCE [LARGE SCALE GENOMIC DNA]</scope>
    <source>
        <strain evidence="1 2">NCTC11388</strain>
    </source>
</reference>
<dbReference type="EMBL" id="UGYW01000002">
    <property type="protein sequence ID" value="SUJ28720.1"/>
    <property type="molecule type" value="Genomic_DNA"/>
</dbReference>
<accession>A0A380CV59</accession>
<sequence>MRGNFISWLYVLEKNLHPNVLIKTAEHHLGFTRYFDDLKESTQRFRPYFLSLVGSSKSEKKAILLQLTIVSNTIHNYMVGMTGSWNEYPFSTQVHQLYRQTLTTLESLLEACERFDRHILSGLPLTAYSIPSIRMELRRRLRDLHSLVSKSDVDPVLGELVLNKLKLLIERKGMNRSDAEYASMILEELKKLQPFTTVEMENLLYQYDFNTPAFFNYCAKCCNRLMVDTPSLHEQLEILIGLEDRISSLPARCTSRWMTEDESIREQIRTLLAEKKQYIQQRIELRRLEIQDSKLSEQTDRMQVNLPVAQFGLFIRLFMEKGLLPKEEVGKTFAYYARHFSTPRTPFISAESLQKKSTDVEFSTAKKMKGHLIGMVNWLNKHYSVSNHQDS</sequence>
<gene>
    <name evidence="1" type="ORF">NCTC11388_04406</name>
</gene>
<proteinExistence type="predicted"/>
<dbReference type="RefSeq" id="WP_003005562.1">
    <property type="nucleotide sequence ID" value="NZ_JBPFQG010000001.1"/>
</dbReference>
<organism evidence="1 2">
    <name type="scientific">Sphingobacterium spiritivorum</name>
    <name type="common">Flavobacterium spiritivorum</name>
    <dbReference type="NCBI Taxonomy" id="258"/>
    <lineage>
        <taxon>Bacteria</taxon>
        <taxon>Pseudomonadati</taxon>
        <taxon>Bacteroidota</taxon>
        <taxon>Sphingobacteriia</taxon>
        <taxon>Sphingobacteriales</taxon>
        <taxon>Sphingobacteriaceae</taxon>
        <taxon>Sphingobacterium</taxon>
    </lineage>
</organism>
<protein>
    <submittedName>
        <fullName evidence="1">Uncharacterized protein</fullName>
    </submittedName>
</protein>
<dbReference type="Proteomes" id="UP000254893">
    <property type="component" value="Unassembled WGS sequence"/>
</dbReference>
<name>A0A380CV59_SPHSI</name>
<evidence type="ECO:0000313" key="1">
    <source>
        <dbReference type="EMBL" id="SUJ28720.1"/>
    </source>
</evidence>